<name>A0A7I8KRM4_SPIIN</name>
<dbReference type="AlphaFoldDB" id="A0A7I8KRM4"/>
<proteinExistence type="predicted"/>
<dbReference type="EMBL" id="LR746270">
    <property type="protein sequence ID" value="CAA7400102.1"/>
    <property type="molecule type" value="Genomic_DNA"/>
</dbReference>
<protein>
    <submittedName>
        <fullName evidence="2">Uncharacterized protein</fullName>
    </submittedName>
</protein>
<gene>
    <name evidence="1" type="ORF">SI7747_07010000</name>
    <name evidence="2" type="ORF">SI8410_07010772</name>
</gene>
<organism evidence="2 3">
    <name type="scientific">Spirodela intermedia</name>
    <name type="common">Intermediate duckweed</name>
    <dbReference type="NCBI Taxonomy" id="51605"/>
    <lineage>
        <taxon>Eukaryota</taxon>
        <taxon>Viridiplantae</taxon>
        <taxon>Streptophyta</taxon>
        <taxon>Embryophyta</taxon>
        <taxon>Tracheophyta</taxon>
        <taxon>Spermatophyta</taxon>
        <taxon>Magnoliopsida</taxon>
        <taxon>Liliopsida</taxon>
        <taxon>Araceae</taxon>
        <taxon>Lemnoideae</taxon>
        <taxon>Spirodela</taxon>
    </lineage>
</organism>
<sequence>MTIWCLVKSIRYEYMIVYRSHVC</sequence>
<dbReference type="Proteomes" id="UP000663760">
    <property type="component" value="Chromosome 7"/>
</dbReference>
<evidence type="ECO:0000313" key="2">
    <source>
        <dbReference type="EMBL" id="CAA7400102.1"/>
    </source>
</evidence>
<evidence type="ECO:0000313" key="3">
    <source>
        <dbReference type="Proteomes" id="UP000663760"/>
    </source>
</evidence>
<keyword evidence="3" id="KW-1185">Reference proteome</keyword>
<dbReference type="EMBL" id="LR743594">
    <property type="protein sequence ID" value="CAA2624117.1"/>
    <property type="molecule type" value="Genomic_DNA"/>
</dbReference>
<accession>A0A7I8KRM4</accession>
<evidence type="ECO:0000313" key="1">
    <source>
        <dbReference type="EMBL" id="CAA2624117.1"/>
    </source>
</evidence>
<reference evidence="2" key="1">
    <citation type="submission" date="2020-02" db="EMBL/GenBank/DDBJ databases">
        <authorList>
            <person name="Scholz U."/>
            <person name="Mascher M."/>
            <person name="Fiebig A."/>
        </authorList>
    </citation>
    <scope>NUCLEOTIDE SEQUENCE</scope>
</reference>